<comment type="caution">
    <text evidence="3">The sequence shown here is derived from an EMBL/GenBank/DDBJ whole genome shotgun (WGS) entry which is preliminary data.</text>
</comment>
<dbReference type="RefSeq" id="WP_170020083.1">
    <property type="nucleotide sequence ID" value="NZ_JABCSC020000001.1"/>
</dbReference>
<feature type="domain" description="XdhC Rossmann" evidence="2">
    <location>
        <begin position="164"/>
        <end position="305"/>
    </location>
</feature>
<evidence type="ECO:0000259" key="2">
    <source>
        <dbReference type="Pfam" id="PF13478"/>
    </source>
</evidence>
<evidence type="ECO:0000259" key="1">
    <source>
        <dbReference type="Pfam" id="PF02625"/>
    </source>
</evidence>
<dbReference type="PANTHER" id="PTHR30388:SF6">
    <property type="entry name" value="XANTHINE DEHYDROGENASE SUBUNIT A-RELATED"/>
    <property type="match status" value="1"/>
</dbReference>
<sequence>MNWLTQLPAHLARSPLVLVSVAGVRGSAPREAGASMLVGADFVVDTIGGGHLEWEAMAEARAMLLTGHRRPELRRYALAASLGQCCGGIVWLTYETLLPEDADAWQGRATQHASGIALLRQLDGDAAASRWSAGTASGALKLPATESARDWSLTQPLTPPAFCLNVYGAGHVGTALVNLLAPLNLRLRWIDPRADLLAAAPAGVECQPCDAADEAVTSAPTGSSHLVLTHDHALDLALTEAILRRGDFAHFGLIGSQSKRTRFRQQLAARGFTPAQIERMQCPIGVPGIRDKTPQAIAIGVAAQVLQWREALITPTRTGLDARMRSN</sequence>
<reference evidence="3 4" key="1">
    <citation type="submission" date="2020-06" db="EMBL/GenBank/DDBJ databases">
        <title>Draft genome of Uliginosibacterium sp. IMCC34675.</title>
        <authorList>
            <person name="Song J."/>
        </authorList>
    </citation>
    <scope>NUCLEOTIDE SEQUENCE [LARGE SCALE GENOMIC DNA]</scope>
    <source>
        <strain evidence="3 4">IMCC34675</strain>
    </source>
</reference>
<evidence type="ECO:0000313" key="4">
    <source>
        <dbReference type="Proteomes" id="UP000778523"/>
    </source>
</evidence>
<feature type="domain" description="XdhC- CoxI" evidence="1">
    <location>
        <begin position="12"/>
        <end position="76"/>
    </location>
</feature>
<dbReference type="NCBIfam" id="TIGR02964">
    <property type="entry name" value="xanthine_xdhC"/>
    <property type="match status" value="1"/>
</dbReference>
<name>A0ABX2IHE7_9RHOO</name>
<dbReference type="Pfam" id="PF13478">
    <property type="entry name" value="XdhC_C"/>
    <property type="match status" value="1"/>
</dbReference>
<evidence type="ECO:0000313" key="3">
    <source>
        <dbReference type="EMBL" id="NSL53798.1"/>
    </source>
</evidence>
<dbReference type="Pfam" id="PF02625">
    <property type="entry name" value="XdhC_CoxI"/>
    <property type="match status" value="1"/>
</dbReference>
<organism evidence="3 4">
    <name type="scientific">Uliginosibacterium aquaticum</name>
    <dbReference type="NCBI Taxonomy" id="2731212"/>
    <lineage>
        <taxon>Bacteria</taxon>
        <taxon>Pseudomonadati</taxon>
        <taxon>Pseudomonadota</taxon>
        <taxon>Betaproteobacteria</taxon>
        <taxon>Rhodocyclales</taxon>
        <taxon>Zoogloeaceae</taxon>
        <taxon>Uliginosibacterium</taxon>
    </lineage>
</organism>
<protein>
    <submittedName>
        <fullName evidence="3">Xanthine dehydrogenase accessory protein XdhC</fullName>
    </submittedName>
</protein>
<dbReference type="InterPro" id="IPR027051">
    <property type="entry name" value="XdhC_Rossmann_dom"/>
</dbReference>
<accession>A0ABX2IHE7</accession>
<proteinExistence type="predicted"/>
<dbReference type="InterPro" id="IPR014308">
    <property type="entry name" value="Xanthine_DH_XdhC"/>
</dbReference>
<dbReference type="EMBL" id="JABCSC020000001">
    <property type="protein sequence ID" value="NSL53798.1"/>
    <property type="molecule type" value="Genomic_DNA"/>
</dbReference>
<dbReference type="InterPro" id="IPR052698">
    <property type="entry name" value="MoCofactor_Util/Proc"/>
</dbReference>
<dbReference type="Proteomes" id="UP000778523">
    <property type="component" value="Unassembled WGS sequence"/>
</dbReference>
<gene>
    <name evidence="3" type="primary">xdhC</name>
    <name evidence="3" type="ORF">HJ583_002050</name>
</gene>
<dbReference type="Gene3D" id="3.40.50.720">
    <property type="entry name" value="NAD(P)-binding Rossmann-like Domain"/>
    <property type="match status" value="1"/>
</dbReference>
<dbReference type="PANTHER" id="PTHR30388">
    <property type="entry name" value="ALDEHYDE OXIDOREDUCTASE MOLYBDENUM COFACTOR ASSEMBLY PROTEIN"/>
    <property type="match status" value="1"/>
</dbReference>
<dbReference type="InterPro" id="IPR003777">
    <property type="entry name" value="XdhC_CoxI"/>
</dbReference>
<keyword evidence="4" id="KW-1185">Reference proteome</keyword>